<protein>
    <submittedName>
        <fullName evidence="1">Uncharacterized protein</fullName>
    </submittedName>
</protein>
<gene>
    <name evidence="1" type="ORF">SAMN05877753_104342</name>
</gene>
<proteinExistence type="predicted"/>
<name>A0A285CV09_9BACI</name>
<dbReference type="OrthoDB" id="161597at2"/>
<accession>A0A285CV09</accession>
<reference evidence="1 2" key="1">
    <citation type="submission" date="2017-08" db="EMBL/GenBank/DDBJ databases">
        <authorList>
            <person name="de Groot N.N."/>
        </authorList>
    </citation>
    <scope>NUCLEOTIDE SEQUENCE [LARGE SCALE GENOMIC DNA]</scope>
    <source>
        <strain evidence="1 2">JC228</strain>
    </source>
</reference>
<evidence type="ECO:0000313" key="1">
    <source>
        <dbReference type="EMBL" id="SNX70773.1"/>
    </source>
</evidence>
<keyword evidence="2" id="KW-1185">Reference proteome</keyword>
<dbReference type="EMBL" id="OAOP01000004">
    <property type="protein sequence ID" value="SNX70773.1"/>
    <property type="molecule type" value="Genomic_DNA"/>
</dbReference>
<dbReference type="AlphaFoldDB" id="A0A285CV09"/>
<dbReference type="RefSeq" id="WP_097158724.1">
    <property type="nucleotide sequence ID" value="NZ_JBEPMQ010000006.1"/>
</dbReference>
<evidence type="ECO:0000313" key="2">
    <source>
        <dbReference type="Proteomes" id="UP000219546"/>
    </source>
</evidence>
<sequence>MRELYANVFHALKDISFNELWPGFSNFTFALYNDQEIYFEDRVIPYESSFIGNTSIQYNGEFIAIWKVENPNLENPLVLAANIVHEMFHAFQYENQETRFPNNLIMLDYPNNLENYQLKFHENKLLVEAYKERGKDKKAELFRQFIVIRKKRETIIGDMIQSEYLTETAEGMAEYMGTKTLRHLSPTLFEERMDKFLHILSNPSITLFDIRRMSYYIGTVLCLVLDDLGIPYNHKIGETTETVFKLAEKQIETGNLVYMDMNADPQIDVTYQQYMTSKTQAFDDFFKKPHIKKVGNYQIYGYDPMNMIKKDNQILCTHFIMLRDKSDHNSFIKGPIVVELVQGSISQATAYYQLT</sequence>
<organism evidence="1 2">
    <name type="scientific">Bacillus oleivorans</name>
    <dbReference type="NCBI Taxonomy" id="1448271"/>
    <lineage>
        <taxon>Bacteria</taxon>
        <taxon>Bacillati</taxon>
        <taxon>Bacillota</taxon>
        <taxon>Bacilli</taxon>
        <taxon>Bacillales</taxon>
        <taxon>Bacillaceae</taxon>
        <taxon>Bacillus</taxon>
    </lineage>
</organism>
<dbReference type="Proteomes" id="UP000219546">
    <property type="component" value="Unassembled WGS sequence"/>
</dbReference>